<dbReference type="AlphaFoldDB" id="T1GYN2"/>
<dbReference type="OMA" id="ARESINC"/>
<accession>T1GYN2</accession>
<reference evidence="5" key="2">
    <citation type="submission" date="2015-06" db="UniProtKB">
        <authorList>
            <consortium name="EnsemblMetazoa"/>
        </authorList>
    </citation>
    <scope>IDENTIFICATION</scope>
</reference>
<keyword evidence="4" id="KW-0732">Signal</keyword>
<dbReference type="STRING" id="36166.T1GYN2"/>
<dbReference type="InterPro" id="IPR017996">
    <property type="entry name" value="MRJP/yellow-related"/>
</dbReference>
<dbReference type="HOGENOM" id="CLU_1763440_0_0_1"/>
<sequence>MHDVGHRANDLWFFVNQSESNIILGIEKWKNKLFITVPRWRLGVASSLNYIQLPNDELSPKLNPYPSWSESSLSNVVTPSTVVSTYRIQADKCNRLWAYDNGLENLLEKPTQIVPGALVIFDLNTDTLIRRYEVPISQSKSDTFFPNI</sequence>
<dbReference type="PANTHER" id="PTHR10009">
    <property type="entry name" value="PROTEIN YELLOW-RELATED"/>
    <property type="match status" value="1"/>
</dbReference>
<comment type="subcellular location">
    <subcellularLocation>
        <location evidence="1">Secreted</location>
    </subcellularLocation>
</comment>
<dbReference type="Gene3D" id="2.120.10.30">
    <property type="entry name" value="TolB, C-terminal domain"/>
    <property type="match status" value="1"/>
</dbReference>
<evidence type="ECO:0000313" key="6">
    <source>
        <dbReference type="Proteomes" id="UP000015102"/>
    </source>
</evidence>
<dbReference type="GO" id="GO:0005576">
    <property type="term" value="C:extracellular region"/>
    <property type="evidence" value="ECO:0007669"/>
    <property type="project" value="UniProtKB-SubCell"/>
</dbReference>
<evidence type="ECO:0008006" key="7">
    <source>
        <dbReference type="Google" id="ProtNLM"/>
    </source>
</evidence>
<dbReference type="EMBL" id="CAQQ02171438">
    <property type="status" value="NOT_ANNOTATED_CDS"/>
    <property type="molecule type" value="Genomic_DNA"/>
</dbReference>
<dbReference type="Proteomes" id="UP000015102">
    <property type="component" value="Unassembled WGS sequence"/>
</dbReference>
<keyword evidence="3" id="KW-0964">Secreted</keyword>
<name>T1GYN2_MEGSC</name>
<dbReference type="EMBL" id="CAQQ02171437">
    <property type="status" value="NOT_ANNOTATED_CDS"/>
    <property type="molecule type" value="Genomic_DNA"/>
</dbReference>
<evidence type="ECO:0000256" key="3">
    <source>
        <dbReference type="ARBA" id="ARBA00022525"/>
    </source>
</evidence>
<dbReference type="InterPro" id="IPR011042">
    <property type="entry name" value="6-blade_b-propeller_TolB-like"/>
</dbReference>
<protein>
    <recommendedName>
        <fullName evidence="7">Bee-milk protein</fullName>
    </recommendedName>
</protein>
<evidence type="ECO:0000313" key="5">
    <source>
        <dbReference type="EnsemblMetazoa" id="MESCA008968-PA"/>
    </source>
</evidence>
<organism evidence="5 6">
    <name type="scientific">Megaselia scalaris</name>
    <name type="common">Humpbacked fly</name>
    <name type="synonym">Phora scalaris</name>
    <dbReference type="NCBI Taxonomy" id="36166"/>
    <lineage>
        <taxon>Eukaryota</taxon>
        <taxon>Metazoa</taxon>
        <taxon>Ecdysozoa</taxon>
        <taxon>Arthropoda</taxon>
        <taxon>Hexapoda</taxon>
        <taxon>Insecta</taxon>
        <taxon>Pterygota</taxon>
        <taxon>Neoptera</taxon>
        <taxon>Endopterygota</taxon>
        <taxon>Diptera</taxon>
        <taxon>Brachycera</taxon>
        <taxon>Muscomorpha</taxon>
        <taxon>Platypezoidea</taxon>
        <taxon>Phoridae</taxon>
        <taxon>Megaseliini</taxon>
        <taxon>Megaselia</taxon>
    </lineage>
</organism>
<evidence type="ECO:0000256" key="2">
    <source>
        <dbReference type="ARBA" id="ARBA00009127"/>
    </source>
</evidence>
<dbReference type="Pfam" id="PF03022">
    <property type="entry name" value="MRJP"/>
    <property type="match status" value="1"/>
</dbReference>
<reference evidence="6" key="1">
    <citation type="submission" date="2013-02" db="EMBL/GenBank/DDBJ databases">
        <authorList>
            <person name="Hughes D."/>
        </authorList>
    </citation>
    <scope>NUCLEOTIDE SEQUENCE</scope>
    <source>
        <strain>Durham</strain>
        <strain evidence="6">NC isolate 2 -- Noor lab</strain>
    </source>
</reference>
<dbReference type="PANTHER" id="PTHR10009:SF11">
    <property type="entry name" value="RH54244P"/>
    <property type="match status" value="1"/>
</dbReference>
<keyword evidence="6" id="KW-1185">Reference proteome</keyword>
<proteinExistence type="inferred from homology"/>
<dbReference type="EnsemblMetazoa" id="MESCA008968-RA">
    <property type="protein sequence ID" value="MESCA008968-PA"/>
    <property type="gene ID" value="MESCA008968"/>
</dbReference>
<comment type="similarity">
    <text evidence="2">Belongs to the major royal jelly protein family.</text>
</comment>
<evidence type="ECO:0000256" key="4">
    <source>
        <dbReference type="ARBA" id="ARBA00022729"/>
    </source>
</evidence>
<evidence type="ECO:0000256" key="1">
    <source>
        <dbReference type="ARBA" id="ARBA00004613"/>
    </source>
</evidence>